<accession>A0ABV8URA2</accession>
<keyword evidence="4" id="KW-1185">Reference proteome</keyword>
<comment type="caution">
    <text evidence="3">The sequence shown here is derived from an EMBL/GenBank/DDBJ whole genome shotgun (WGS) entry which is preliminary data.</text>
</comment>
<name>A0ABV8URA2_9PROT</name>
<dbReference type="PANTHER" id="PTHR43540:SF6">
    <property type="entry name" value="ISOCHORISMATASE-LIKE DOMAIN-CONTAINING PROTEIN"/>
    <property type="match status" value="1"/>
</dbReference>
<dbReference type="PANTHER" id="PTHR43540">
    <property type="entry name" value="PEROXYUREIDOACRYLATE/UREIDOACRYLATE AMIDOHYDROLASE-RELATED"/>
    <property type="match status" value="1"/>
</dbReference>
<evidence type="ECO:0000256" key="1">
    <source>
        <dbReference type="ARBA" id="ARBA00022801"/>
    </source>
</evidence>
<dbReference type="RefSeq" id="WP_382424445.1">
    <property type="nucleotide sequence ID" value="NZ_JBHSSY010000035.1"/>
</dbReference>
<proteinExistence type="predicted"/>
<protein>
    <submittedName>
        <fullName evidence="3">Cysteine hydrolase family protein</fullName>
    </submittedName>
</protein>
<dbReference type="InterPro" id="IPR000868">
    <property type="entry name" value="Isochorismatase-like_dom"/>
</dbReference>
<dbReference type="CDD" id="cd00431">
    <property type="entry name" value="cysteine_hydrolases"/>
    <property type="match status" value="1"/>
</dbReference>
<dbReference type="EMBL" id="JBHSCW010000011">
    <property type="protein sequence ID" value="MFC4353116.1"/>
    <property type="molecule type" value="Genomic_DNA"/>
</dbReference>
<dbReference type="SUPFAM" id="SSF52499">
    <property type="entry name" value="Isochorismatase-like hydrolases"/>
    <property type="match status" value="1"/>
</dbReference>
<dbReference type="Gene3D" id="3.40.50.850">
    <property type="entry name" value="Isochorismatase-like"/>
    <property type="match status" value="1"/>
</dbReference>
<dbReference type="InterPro" id="IPR050272">
    <property type="entry name" value="Isochorismatase-like_hydrls"/>
</dbReference>
<sequence>MTKTMTEQNVPDRSAVALLTIDLQRDFVCQGSPVQASGVSGCLPQVRRIVQAFRDYEKPIFHAVRLYRPDGSNVDLCRRSAVMEGLRVLMPGTKGAELLDEIKPNADVRLASEDLLAGEFQEIGNREWVYYKPRWGAFYGTELETRLRDLGIGTLVVTGCNFPTGGRATIYEGCARDFCVIAGNDAICDASREGLDELGRLGAYQKTTEAVLEWLSGKRQNSAA</sequence>
<keyword evidence="1 3" id="KW-0378">Hydrolase</keyword>
<gene>
    <name evidence="3" type="ORF">ACFOW6_16320</name>
</gene>
<dbReference type="GO" id="GO:0016787">
    <property type="term" value="F:hydrolase activity"/>
    <property type="evidence" value="ECO:0007669"/>
    <property type="project" value="UniProtKB-KW"/>
</dbReference>
<dbReference type="InterPro" id="IPR036380">
    <property type="entry name" value="Isochorismatase-like_sf"/>
</dbReference>
<reference evidence="4" key="1">
    <citation type="journal article" date="2019" name="Int. J. Syst. Evol. Microbiol.">
        <title>The Global Catalogue of Microorganisms (GCM) 10K type strain sequencing project: providing services to taxonomists for standard genome sequencing and annotation.</title>
        <authorList>
            <consortium name="The Broad Institute Genomics Platform"/>
            <consortium name="The Broad Institute Genome Sequencing Center for Infectious Disease"/>
            <person name="Wu L."/>
            <person name="Ma J."/>
        </authorList>
    </citation>
    <scope>NUCLEOTIDE SEQUENCE [LARGE SCALE GENOMIC DNA]</scope>
    <source>
        <strain evidence="4">CECT 8472</strain>
    </source>
</reference>
<evidence type="ECO:0000259" key="2">
    <source>
        <dbReference type="Pfam" id="PF00857"/>
    </source>
</evidence>
<dbReference type="Pfam" id="PF00857">
    <property type="entry name" value="Isochorismatase"/>
    <property type="match status" value="1"/>
</dbReference>
<evidence type="ECO:0000313" key="4">
    <source>
        <dbReference type="Proteomes" id="UP001595799"/>
    </source>
</evidence>
<organism evidence="3 4">
    <name type="scientific">Fodinicurvata halophila</name>
    <dbReference type="NCBI Taxonomy" id="1419723"/>
    <lineage>
        <taxon>Bacteria</taxon>
        <taxon>Pseudomonadati</taxon>
        <taxon>Pseudomonadota</taxon>
        <taxon>Alphaproteobacteria</taxon>
        <taxon>Rhodospirillales</taxon>
        <taxon>Rhodovibrionaceae</taxon>
        <taxon>Fodinicurvata</taxon>
    </lineage>
</organism>
<feature type="domain" description="Isochorismatase-like" evidence="2">
    <location>
        <begin position="17"/>
        <end position="194"/>
    </location>
</feature>
<dbReference type="Proteomes" id="UP001595799">
    <property type="component" value="Unassembled WGS sequence"/>
</dbReference>
<evidence type="ECO:0000313" key="3">
    <source>
        <dbReference type="EMBL" id="MFC4353116.1"/>
    </source>
</evidence>